<dbReference type="RefSeq" id="WP_123919191.1">
    <property type="nucleotide sequence ID" value="NZ_RKRA01000001.1"/>
</dbReference>
<protein>
    <submittedName>
        <fullName evidence="2">Uncharacterized protein</fullName>
    </submittedName>
</protein>
<sequence>MPEDHTTAPEAREVGADPRDADPRDADPRDVETAAGAPVADGPLGLEPGPGPDSDVAPGDVHAQGEPHSSLERLPDGVAPDGVGPERPARAPVQGERQGPASNDARGQG</sequence>
<evidence type="ECO:0000256" key="1">
    <source>
        <dbReference type="SAM" id="MobiDB-lite"/>
    </source>
</evidence>
<feature type="region of interest" description="Disordered" evidence="1">
    <location>
        <begin position="1"/>
        <end position="109"/>
    </location>
</feature>
<feature type="compositionally biased region" description="Basic and acidic residues" evidence="1">
    <location>
        <begin position="63"/>
        <end position="75"/>
    </location>
</feature>
<dbReference type="EMBL" id="RKRA01000001">
    <property type="protein sequence ID" value="RPF28753.1"/>
    <property type="molecule type" value="Genomic_DNA"/>
</dbReference>
<comment type="caution">
    <text evidence="2">The sequence shown here is derived from an EMBL/GenBank/DDBJ whole genome shotgun (WGS) entry which is preliminary data.</text>
</comment>
<keyword evidence="3" id="KW-1185">Reference proteome</keyword>
<name>A0A3N4Z9E2_9MICO</name>
<dbReference type="Proteomes" id="UP000280726">
    <property type="component" value="Unassembled WGS sequence"/>
</dbReference>
<organism evidence="2 3">
    <name type="scientific">Georgenia muralis</name>
    <dbReference type="NCBI Taxonomy" id="154117"/>
    <lineage>
        <taxon>Bacteria</taxon>
        <taxon>Bacillati</taxon>
        <taxon>Actinomycetota</taxon>
        <taxon>Actinomycetes</taxon>
        <taxon>Micrococcales</taxon>
        <taxon>Bogoriellaceae</taxon>
        <taxon>Georgenia</taxon>
    </lineage>
</organism>
<evidence type="ECO:0000313" key="2">
    <source>
        <dbReference type="EMBL" id="RPF28753.1"/>
    </source>
</evidence>
<evidence type="ECO:0000313" key="3">
    <source>
        <dbReference type="Proteomes" id="UP000280726"/>
    </source>
</evidence>
<accession>A0A3N4Z9E2</accession>
<reference evidence="2 3" key="1">
    <citation type="submission" date="2018-11" db="EMBL/GenBank/DDBJ databases">
        <title>Sequencing the genomes of 1000 actinobacteria strains.</title>
        <authorList>
            <person name="Klenk H.-P."/>
        </authorList>
    </citation>
    <scope>NUCLEOTIDE SEQUENCE [LARGE SCALE GENOMIC DNA]</scope>
    <source>
        <strain evidence="2 3">DSM 14418</strain>
    </source>
</reference>
<gene>
    <name evidence="2" type="ORF">EDD32_3298</name>
</gene>
<dbReference type="AlphaFoldDB" id="A0A3N4Z9E2"/>
<feature type="compositionally biased region" description="Basic and acidic residues" evidence="1">
    <location>
        <begin position="1"/>
        <end position="32"/>
    </location>
</feature>
<proteinExistence type="predicted"/>